<feature type="transmembrane region" description="Helical" evidence="18">
    <location>
        <begin position="656"/>
        <end position="675"/>
    </location>
</feature>
<dbReference type="PANTHER" id="PTHR34836">
    <property type="entry name" value="OS06G0188250 PROTEIN"/>
    <property type="match status" value="1"/>
</dbReference>
<keyword evidence="6 19" id="KW-0732">Signal</keyword>
<feature type="region of interest" description="Disordered" evidence="17">
    <location>
        <begin position="901"/>
        <end position="952"/>
    </location>
</feature>
<protein>
    <recommendedName>
        <fullName evidence="15">Glutamate receptor</fullName>
    </recommendedName>
</protein>
<evidence type="ECO:0000256" key="14">
    <source>
        <dbReference type="ARBA" id="ARBA00049638"/>
    </source>
</evidence>
<feature type="transmembrane region" description="Helical" evidence="18">
    <location>
        <begin position="599"/>
        <end position="617"/>
    </location>
</feature>
<gene>
    <name evidence="21" type="ORF">RchiOBHm_Chr6g0304651</name>
</gene>
<feature type="chain" id="PRO_5015143462" description="Glutamate receptor" evidence="19">
    <location>
        <begin position="30"/>
        <end position="952"/>
    </location>
</feature>
<dbReference type="FunFam" id="3.40.190.10:FF:000195">
    <property type="entry name" value="Glutamate receptor 2.7"/>
    <property type="match status" value="1"/>
</dbReference>
<dbReference type="OMA" id="VNCIASM"/>
<dbReference type="FunFam" id="1.10.287.70:FF:000037">
    <property type="entry name" value="Glutamate receptor"/>
    <property type="match status" value="1"/>
</dbReference>
<dbReference type="Gene3D" id="1.10.287.70">
    <property type="match status" value="1"/>
</dbReference>
<dbReference type="AlphaFoldDB" id="A0A2P6PZK1"/>
<dbReference type="Pfam" id="PF00060">
    <property type="entry name" value="Lig_chan"/>
    <property type="match status" value="1"/>
</dbReference>
<comment type="caution">
    <text evidence="21">The sequence shown here is derived from an EMBL/GenBank/DDBJ whole genome shotgun (WGS) entry which is preliminary data.</text>
</comment>
<evidence type="ECO:0000256" key="17">
    <source>
        <dbReference type="SAM" id="MobiDB-lite"/>
    </source>
</evidence>
<evidence type="ECO:0000256" key="4">
    <source>
        <dbReference type="ARBA" id="ARBA00022448"/>
    </source>
</evidence>
<comment type="subunit">
    <text evidence="3">May form heteromers.</text>
</comment>
<comment type="function">
    <text evidence="15">Glutamate-gated receptor that probably acts as non-selective cation channel.</text>
</comment>
<evidence type="ECO:0000313" key="22">
    <source>
        <dbReference type="Proteomes" id="UP000238479"/>
    </source>
</evidence>
<evidence type="ECO:0000256" key="9">
    <source>
        <dbReference type="ARBA" id="ARBA00023136"/>
    </source>
</evidence>
<evidence type="ECO:0000256" key="19">
    <source>
        <dbReference type="SAM" id="SignalP"/>
    </source>
</evidence>
<keyword evidence="22" id="KW-1185">Reference proteome</keyword>
<dbReference type="PIRSF" id="PIRSF037090">
    <property type="entry name" value="Iontro_Glu-like_rcpt_pln"/>
    <property type="match status" value="1"/>
</dbReference>
<keyword evidence="5 18" id="KW-0812">Transmembrane</keyword>
<evidence type="ECO:0000256" key="5">
    <source>
        <dbReference type="ARBA" id="ARBA00022692"/>
    </source>
</evidence>
<comment type="subcellular location">
    <subcellularLocation>
        <location evidence="1">Membrane</location>
        <topology evidence="1">Multi-pass membrane protein</topology>
    </subcellularLocation>
</comment>
<evidence type="ECO:0000256" key="12">
    <source>
        <dbReference type="ARBA" id="ARBA00023286"/>
    </source>
</evidence>
<dbReference type="EMBL" id="PDCK01000044">
    <property type="protein sequence ID" value="PRQ27375.1"/>
    <property type="molecule type" value="Genomic_DNA"/>
</dbReference>
<dbReference type="SUPFAM" id="SSF81324">
    <property type="entry name" value="Voltage-gated potassium channels"/>
    <property type="match status" value="1"/>
</dbReference>
<evidence type="ECO:0000256" key="10">
    <source>
        <dbReference type="ARBA" id="ARBA00023170"/>
    </source>
</evidence>
<evidence type="ECO:0000256" key="15">
    <source>
        <dbReference type="PIRNR" id="PIRNR037090"/>
    </source>
</evidence>
<proteinExistence type="inferred from homology"/>
<evidence type="ECO:0000256" key="16">
    <source>
        <dbReference type="PIRSR" id="PIRSR037090-50"/>
    </source>
</evidence>
<evidence type="ECO:0000256" key="13">
    <source>
        <dbReference type="ARBA" id="ARBA00023303"/>
    </source>
</evidence>
<evidence type="ECO:0000313" key="21">
    <source>
        <dbReference type="EMBL" id="PRQ27375.1"/>
    </source>
</evidence>
<keyword evidence="16" id="KW-1015">Disulfide bond</keyword>
<dbReference type="Gramene" id="PRQ27375">
    <property type="protein sequence ID" value="PRQ27375"/>
    <property type="gene ID" value="RchiOBHm_Chr6g0304651"/>
</dbReference>
<evidence type="ECO:0000256" key="2">
    <source>
        <dbReference type="ARBA" id="ARBA00008685"/>
    </source>
</evidence>
<evidence type="ECO:0000256" key="7">
    <source>
        <dbReference type="ARBA" id="ARBA00022989"/>
    </source>
</evidence>
<sequence length="952" mass="106186">MKMIKNIHIISLSYSLFLVFSSIFAAVAAQNNPVNVGVGVVLDFDTGFGKMGLSCINMSLSDFYASHPNYTTRLLLHQRNSHTDVVLTAAAALDLINNVEVQAIIGPESSMQANFVISLGNKSHVPTISFSATSPSLTSIRSPYFIRAAQNDSLQVKAISALIQAFGWRQVVPIYVDNEFGEGVIPYLSDALQQFDVRIPYRAVLSSRADDDQIETELLKLMAMQTRVFIVHMLPELGTRVFERAKEIGMMDEGYVWIMTDGMFNMFSYISFGSVVENMQGALGLKPYVPSTNELEDFRVRWKRKFQQDNPGVDDVDLGVFGLWAHDAAKALAMAVEEVVTSSNESFGFQKVNSSGSSNDLERIGMSEIGLRLVEALSRTNFIGLSGRFSLLNGQLQSSTLQIVNVNGKGEKVVGYWTPENGLVRSLNSKTTMNSSYSTSNTSLGSIIWPGDSNSAPKGWEIPTSGTKLKILVPIKSGFKEFVNVTHDSSSNTNKVGGYCIDVFEAVKKALPYDIDYKYYPFAKPDGVSRAGNYNDLVNEVFLGKYDAAVGDITIRENRSLYIDFTLPFTESGVSMIVPIKDNKNKNAWVFLKPLTRDLWVTSGCFFIFIGFVVWVLEHRINEDFRGPPLHQIGTSFWFSFSTMVFTHRERVVSNLARFVVIIWCFVVLILTQSYTASLTSLLTVQQLQPTVTDVNLLLKNGDNVGYQSGSFVYGILKQLGFQDNKLRTYDTVEQLNELFHNGTANNGIAAAFDETPYMKLFLATYCSKYTMVEPTFKADGFAFVFPKDSPLARDVSRAILNVNEGGEMDKIEDRWFKKQQSCQNTSNNNVSSNSLSLESFWGLFLIAGVASSLALLIYVAMFLYEHKDIRLDSESSFWRKVLVMLRIYDQKDLSSHTFKKSGLQFSPSSPSSYSNHTEAHNVFSEQTTSSPEHGDLSPTLPLMVNQPERLN</sequence>
<dbReference type="CDD" id="cd19990">
    <property type="entry name" value="PBP1_GABAb_receptor_plant"/>
    <property type="match status" value="1"/>
</dbReference>
<dbReference type="FunFam" id="3.40.50.2300:FF:000310">
    <property type="entry name" value="Glutamate receptor"/>
    <property type="match status" value="1"/>
</dbReference>
<feature type="transmembrane region" description="Helical" evidence="18">
    <location>
        <begin position="841"/>
        <end position="865"/>
    </location>
</feature>
<comment type="similarity">
    <text evidence="2 15">Belongs to the glutamate-gated ion channel (TC 1.A.10.1) family.</text>
</comment>
<dbReference type="Proteomes" id="UP000238479">
    <property type="component" value="Chromosome 6"/>
</dbReference>
<evidence type="ECO:0000256" key="18">
    <source>
        <dbReference type="SAM" id="Phobius"/>
    </source>
</evidence>
<evidence type="ECO:0000259" key="20">
    <source>
        <dbReference type="SMART" id="SM00079"/>
    </source>
</evidence>
<dbReference type="InterPro" id="IPR028082">
    <property type="entry name" value="Peripla_BP_I"/>
</dbReference>
<dbReference type="SUPFAM" id="SSF53850">
    <property type="entry name" value="Periplasmic binding protein-like II"/>
    <property type="match status" value="1"/>
</dbReference>
<keyword evidence="9 15" id="KW-0472">Membrane</keyword>
<dbReference type="SMART" id="SM00079">
    <property type="entry name" value="PBPe"/>
    <property type="match status" value="1"/>
</dbReference>
<organism evidence="21 22">
    <name type="scientific">Rosa chinensis</name>
    <name type="common">China rose</name>
    <dbReference type="NCBI Taxonomy" id="74649"/>
    <lineage>
        <taxon>Eukaryota</taxon>
        <taxon>Viridiplantae</taxon>
        <taxon>Streptophyta</taxon>
        <taxon>Embryophyta</taxon>
        <taxon>Tracheophyta</taxon>
        <taxon>Spermatophyta</taxon>
        <taxon>Magnoliopsida</taxon>
        <taxon>eudicotyledons</taxon>
        <taxon>Gunneridae</taxon>
        <taxon>Pentapetalae</taxon>
        <taxon>rosids</taxon>
        <taxon>fabids</taxon>
        <taxon>Rosales</taxon>
        <taxon>Rosaceae</taxon>
        <taxon>Rosoideae</taxon>
        <taxon>Rosoideae incertae sedis</taxon>
        <taxon>Rosa</taxon>
    </lineage>
</organism>
<comment type="function">
    <text evidence="14">Glutamate-gated receptor that probably acts as a non-selective cation channel. May be involved in light-signal transduction and calcium homeostasis via the regulation of calcium influx into cells.</text>
</comment>
<dbReference type="InterPro" id="IPR001320">
    <property type="entry name" value="Iontro_rcpt_C"/>
</dbReference>
<dbReference type="InterPro" id="IPR015683">
    <property type="entry name" value="Ionotropic_Glu_rcpt"/>
</dbReference>
<dbReference type="FunFam" id="3.40.190.10:FF:000103">
    <property type="entry name" value="Glutamate receptor"/>
    <property type="match status" value="1"/>
</dbReference>
<dbReference type="Pfam" id="PF10613">
    <property type="entry name" value="Lig_chan-Glu_bd"/>
    <property type="match status" value="1"/>
</dbReference>
<dbReference type="Pfam" id="PF01094">
    <property type="entry name" value="ANF_receptor"/>
    <property type="match status" value="1"/>
</dbReference>
<dbReference type="Gene3D" id="3.40.50.2300">
    <property type="match status" value="2"/>
</dbReference>
<evidence type="ECO:0000256" key="1">
    <source>
        <dbReference type="ARBA" id="ARBA00004141"/>
    </source>
</evidence>
<dbReference type="InterPro" id="IPR044440">
    <property type="entry name" value="GABAb_receptor_plant_PBP1"/>
</dbReference>
<keyword evidence="12 15" id="KW-1071">Ligand-gated ion channel</keyword>
<dbReference type="Gene3D" id="3.40.190.10">
    <property type="entry name" value="Periplasmic binding protein-like II"/>
    <property type="match status" value="2"/>
</dbReference>
<dbReference type="CDD" id="cd13686">
    <property type="entry name" value="GluR_Plant"/>
    <property type="match status" value="1"/>
</dbReference>
<dbReference type="InterPro" id="IPR017103">
    <property type="entry name" value="Iontropic_Glu_rcpt_pln"/>
</dbReference>
<dbReference type="InterPro" id="IPR019594">
    <property type="entry name" value="Glu/Gly-bd"/>
</dbReference>
<evidence type="ECO:0000256" key="3">
    <source>
        <dbReference type="ARBA" id="ARBA00011095"/>
    </source>
</evidence>
<dbReference type="GO" id="GO:0015276">
    <property type="term" value="F:ligand-gated monoatomic ion channel activity"/>
    <property type="evidence" value="ECO:0007669"/>
    <property type="project" value="InterPro"/>
</dbReference>
<keyword evidence="10 15" id="KW-0675">Receptor</keyword>
<evidence type="ECO:0000256" key="11">
    <source>
        <dbReference type="ARBA" id="ARBA00023180"/>
    </source>
</evidence>
<feature type="signal peptide" evidence="19">
    <location>
        <begin position="1"/>
        <end position="29"/>
    </location>
</feature>
<evidence type="ECO:0000256" key="6">
    <source>
        <dbReference type="ARBA" id="ARBA00022729"/>
    </source>
</evidence>
<dbReference type="FunFam" id="3.40.50.2300:FF:000169">
    <property type="entry name" value="Glutamate receptor"/>
    <property type="match status" value="1"/>
</dbReference>
<name>A0A2P6PZK1_ROSCH</name>
<keyword evidence="11" id="KW-0325">Glycoprotein</keyword>
<feature type="domain" description="Ionotropic glutamate receptor C-terminal" evidence="20">
    <location>
        <begin position="468"/>
        <end position="819"/>
    </location>
</feature>
<dbReference type="SUPFAM" id="SSF53822">
    <property type="entry name" value="Periplasmic binding protein-like I"/>
    <property type="match status" value="1"/>
</dbReference>
<accession>A0A2P6PZK1</accession>
<feature type="disulfide bond" evidence="16">
    <location>
        <begin position="767"/>
        <end position="823"/>
    </location>
</feature>
<evidence type="ECO:0000256" key="8">
    <source>
        <dbReference type="ARBA" id="ARBA00023065"/>
    </source>
</evidence>
<keyword evidence="13 15" id="KW-0407">Ion channel</keyword>
<keyword evidence="4 15" id="KW-0813">Transport</keyword>
<dbReference type="GO" id="GO:0016020">
    <property type="term" value="C:membrane"/>
    <property type="evidence" value="ECO:0007669"/>
    <property type="project" value="UniProtKB-SubCell"/>
</dbReference>
<dbReference type="PANTHER" id="PTHR34836:SF1">
    <property type="entry name" value="OS09G0428600 PROTEIN"/>
    <property type="match status" value="1"/>
</dbReference>
<keyword evidence="8 15" id="KW-0406">Ion transport</keyword>
<dbReference type="InterPro" id="IPR001828">
    <property type="entry name" value="ANF_lig-bd_rcpt"/>
</dbReference>
<keyword evidence="7 18" id="KW-1133">Transmembrane helix</keyword>
<reference evidence="21 22" key="1">
    <citation type="journal article" date="2018" name="Nat. Genet.">
        <title>The Rosa genome provides new insights in the design of modern roses.</title>
        <authorList>
            <person name="Bendahmane M."/>
        </authorList>
    </citation>
    <scope>NUCLEOTIDE SEQUENCE [LARGE SCALE GENOMIC DNA]</scope>
    <source>
        <strain evidence="22">cv. Old Blush</strain>
    </source>
</reference>